<dbReference type="Proteomes" id="UP001152747">
    <property type="component" value="Unassembled WGS sequence"/>
</dbReference>
<proteinExistence type="predicted"/>
<accession>A0A9P1N967</accession>
<gene>
    <name evidence="1" type="ORF">CAMP_LOCUS18436</name>
</gene>
<protein>
    <submittedName>
        <fullName evidence="1">Uncharacterized protein</fullName>
    </submittedName>
</protein>
<evidence type="ECO:0000313" key="1">
    <source>
        <dbReference type="EMBL" id="CAI5455799.1"/>
    </source>
</evidence>
<dbReference type="AlphaFoldDB" id="A0A9P1N967"/>
<organism evidence="1 2">
    <name type="scientific">Caenorhabditis angaria</name>
    <dbReference type="NCBI Taxonomy" id="860376"/>
    <lineage>
        <taxon>Eukaryota</taxon>
        <taxon>Metazoa</taxon>
        <taxon>Ecdysozoa</taxon>
        <taxon>Nematoda</taxon>
        <taxon>Chromadorea</taxon>
        <taxon>Rhabditida</taxon>
        <taxon>Rhabditina</taxon>
        <taxon>Rhabditomorpha</taxon>
        <taxon>Rhabditoidea</taxon>
        <taxon>Rhabditidae</taxon>
        <taxon>Peloderinae</taxon>
        <taxon>Caenorhabditis</taxon>
    </lineage>
</organism>
<dbReference type="EMBL" id="CANHGI010000006">
    <property type="protein sequence ID" value="CAI5455799.1"/>
    <property type="molecule type" value="Genomic_DNA"/>
</dbReference>
<evidence type="ECO:0000313" key="2">
    <source>
        <dbReference type="Proteomes" id="UP001152747"/>
    </source>
</evidence>
<keyword evidence="2" id="KW-1185">Reference proteome</keyword>
<sequence length="113" mass="13173">MSVDWSGILGGQPRELKNHTSGTILTAAEMPSGEYAFTFDLIDRPTPADLFQSMRNPTNPKQLRLLLESMRADAEEDMRLLKLEREAELEQQRRDRRLISIIARFFKKLLHRF</sequence>
<reference evidence="1" key="1">
    <citation type="submission" date="2022-11" db="EMBL/GenBank/DDBJ databases">
        <authorList>
            <person name="Kikuchi T."/>
        </authorList>
    </citation>
    <scope>NUCLEOTIDE SEQUENCE</scope>
    <source>
        <strain evidence="1">PS1010</strain>
    </source>
</reference>
<name>A0A9P1N967_9PELO</name>
<comment type="caution">
    <text evidence="1">The sequence shown here is derived from an EMBL/GenBank/DDBJ whole genome shotgun (WGS) entry which is preliminary data.</text>
</comment>